<feature type="chain" id="PRO_5044780714" evidence="1">
    <location>
        <begin position="24"/>
        <end position="69"/>
    </location>
</feature>
<sequence>MDFIALFMPAVIVVSGLTRATLAAERGLKESEVICEVCLQHAVRCDEENTEGRVALITSQCVSDFNGTG</sequence>
<gene>
    <name evidence="2" type="ORF">BaRGS_00024244</name>
</gene>
<organism evidence="2 3">
    <name type="scientific">Batillaria attramentaria</name>
    <dbReference type="NCBI Taxonomy" id="370345"/>
    <lineage>
        <taxon>Eukaryota</taxon>
        <taxon>Metazoa</taxon>
        <taxon>Spiralia</taxon>
        <taxon>Lophotrochozoa</taxon>
        <taxon>Mollusca</taxon>
        <taxon>Gastropoda</taxon>
        <taxon>Caenogastropoda</taxon>
        <taxon>Sorbeoconcha</taxon>
        <taxon>Cerithioidea</taxon>
        <taxon>Batillariidae</taxon>
        <taxon>Batillaria</taxon>
    </lineage>
</organism>
<proteinExistence type="predicted"/>
<evidence type="ECO:0000256" key="1">
    <source>
        <dbReference type="SAM" id="SignalP"/>
    </source>
</evidence>
<feature type="signal peptide" evidence="1">
    <location>
        <begin position="1"/>
        <end position="23"/>
    </location>
</feature>
<protein>
    <submittedName>
        <fullName evidence="2">Uncharacterized protein</fullName>
    </submittedName>
</protein>
<keyword evidence="1" id="KW-0732">Signal</keyword>
<reference evidence="2 3" key="1">
    <citation type="journal article" date="2023" name="Sci. Data">
        <title>Genome assembly of the Korean intertidal mud-creeper Batillaria attramentaria.</title>
        <authorList>
            <person name="Patra A.K."/>
            <person name="Ho P.T."/>
            <person name="Jun S."/>
            <person name="Lee S.J."/>
            <person name="Kim Y."/>
            <person name="Won Y.J."/>
        </authorList>
    </citation>
    <scope>NUCLEOTIDE SEQUENCE [LARGE SCALE GENOMIC DNA]</scope>
    <source>
        <strain evidence="2">Wonlab-2016</strain>
    </source>
</reference>
<keyword evidence="3" id="KW-1185">Reference proteome</keyword>
<evidence type="ECO:0000313" key="3">
    <source>
        <dbReference type="Proteomes" id="UP001519460"/>
    </source>
</evidence>
<comment type="caution">
    <text evidence="2">The sequence shown here is derived from an EMBL/GenBank/DDBJ whole genome shotgun (WGS) entry which is preliminary data.</text>
</comment>
<accession>A0ABD0KBJ9</accession>
<dbReference type="EMBL" id="JACVVK020000209">
    <property type="protein sequence ID" value="KAK7484488.1"/>
    <property type="molecule type" value="Genomic_DNA"/>
</dbReference>
<name>A0ABD0KBJ9_9CAEN</name>
<dbReference type="AlphaFoldDB" id="A0ABD0KBJ9"/>
<evidence type="ECO:0000313" key="2">
    <source>
        <dbReference type="EMBL" id="KAK7484488.1"/>
    </source>
</evidence>
<feature type="non-terminal residue" evidence="2">
    <location>
        <position position="69"/>
    </location>
</feature>
<dbReference type="Proteomes" id="UP001519460">
    <property type="component" value="Unassembled WGS sequence"/>
</dbReference>